<name>B9XB76_PEDPL</name>
<comment type="caution">
    <text evidence="1">The sequence shown here is derived from an EMBL/GenBank/DDBJ whole genome shotgun (WGS) entry which is preliminary data.</text>
</comment>
<dbReference type="Proteomes" id="UP000003688">
    <property type="component" value="Unassembled WGS sequence"/>
</dbReference>
<gene>
    <name evidence="1" type="ORF">Cflav_PD5396</name>
</gene>
<keyword evidence="2" id="KW-1185">Reference proteome</keyword>
<protein>
    <submittedName>
        <fullName evidence="1">Uncharacterized protein</fullName>
    </submittedName>
</protein>
<accession>B9XB76</accession>
<dbReference type="AlphaFoldDB" id="B9XB76"/>
<proteinExistence type="predicted"/>
<sequence>MDQSNTDTKNKAGTGSSVVSCRFEMEKVDEVVIQRVSAGTELNHKRPEKAKLLDIEELTALLVENQKELDSNSKLGLLSVLLPRLKRLPRHLTP</sequence>
<evidence type="ECO:0000313" key="1">
    <source>
        <dbReference type="EMBL" id="EEF62761.1"/>
    </source>
</evidence>
<reference evidence="1 2" key="1">
    <citation type="journal article" date="2011" name="J. Bacteriol.">
        <title>Genome sequence of 'Pedosphaera parvula' Ellin514, an aerobic Verrucomicrobial isolate from pasture soil.</title>
        <authorList>
            <person name="Kant R."/>
            <person name="van Passel M.W."/>
            <person name="Sangwan P."/>
            <person name="Palva A."/>
            <person name="Lucas S."/>
            <person name="Copeland A."/>
            <person name="Lapidus A."/>
            <person name="Glavina Del Rio T."/>
            <person name="Dalin E."/>
            <person name="Tice H."/>
            <person name="Bruce D."/>
            <person name="Goodwin L."/>
            <person name="Pitluck S."/>
            <person name="Chertkov O."/>
            <person name="Larimer F.W."/>
            <person name="Land M.L."/>
            <person name="Hauser L."/>
            <person name="Brettin T.S."/>
            <person name="Detter J.C."/>
            <person name="Han S."/>
            <person name="de Vos W.M."/>
            <person name="Janssen P.H."/>
            <person name="Smidt H."/>
        </authorList>
    </citation>
    <scope>NUCLEOTIDE SEQUENCE [LARGE SCALE GENOMIC DNA]</scope>
    <source>
        <strain evidence="1 2">Ellin514</strain>
    </source>
</reference>
<evidence type="ECO:0000313" key="2">
    <source>
        <dbReference type="Proteomes" id="UP000003688"/>
    </source>
</evidence>
<organism evidence="1 2">
    <name type="scientific">Pedosphaera parvula (strain Ellin514)</name>
    <dbReference type="NCBI Taxonomy" id="320771"/>
    <lineage>
        <taxon>Bacteria</taxon>
        <taxon>Pseudomonadati</taxon>
        <taxon>Verrucomicrobiota</taxon>
        <taxon>Pedosphaerae</taxon>
        <taxon>Pedosphaerales</taxon>
        <taxon>Pedosphaeraceae</taxon>
        <taxon>Pedosphaera</taxon>
    </lineage>
</organism>
<dbReference type="EMBL" id="ABOX02000003">
    <property type="protein sequence ID" value="EEF62761.1"/>
    <property type="molecule type" value="Genomic_DNA"/>
</dbReference>